<accession>A0A183CG78</accession>
<feature type="compositionally biased region" description="Basic and acidic residues" evidence="1">
    <location>
        <begin position="1"/>
        <end position="10"/>
    </location>
</feature>
<reference evidence="2" key="1">
    <citation type="submission" date="2013-12" db="EMBL/GenBank/DDBJ databases">
        <authorList>
            <person name="Aslett M."/>
        </authorList>
    </citation>
    <scope>NUCLEOTIDE SEQUENCE [LARGE SCALE GENOMIC DNA]</scope>
    <source>
        <strain evidence="2">Lindley</strain>
    </source>
</reference>
<reference evidence="2" key="2">
    <citation type="submission" date="2014-05" db="EMBL/GenBank/DDBJ databases">
        <title>The genome and life-stage specific transcriptomes of Globodera pallida elucidate key aspects of plant parasitism by a cyst nematode.</title>
        <authorList>
            <person name="Cotton J.A."/>
            <person name="Lilley C.J."/>
            <person name="Jones L.M."/>
            <person name="Kikuchi T."/>
            <person name="Reid A.J."/>
            <person name="Thorpe P."/>
            <person name="Tsai I.J."/>
            <person name="Beasley H."/>
            <person name="Blok V."/>
            <person name="Cock P.J.A."/>
            <person name="Van den Akker S.E."/>
            <person name="Holroyd N."/>
            <person name="Hunt M."/>
            <person name="Mantelin S."/>
            <person name="Naghra H."/>
            <person name="Pain A."/>
            <person name="Palomares-Rius J.E."/>
            <person name="Zarowiecki M."/>
            <person name="Berriman M."/>
            <person name="Jones J.T."/>
            <person name="Urwin P.E."/>
        </authorList>
    </citation>
    <scope>NUCLEOTIDE SEQUENCE [LARGE SCALE GENOMIC DNA]</scope>
    <source>
        <strain evidence="2">Lindley</strain>
    </source>
</reference>
<feature type="region of interest" description="Disordered" evidence="1">
    <location>
        <begin position="1"/>
        <end position="56"/>
    </location>
</feature>
<organism evidence="2 3">
    <name type="scientific">Globodera pallida</name>
    <name type="common">Potato cyst nematode worm</name>
    <name type="synonym">Heterodera pallida</name>
    <dbReference type="NCBI Taxonomy" id="36090"/>
    <lineage>
        <taxon>Eukaryota</taxon>
        <taxon>Metazoa</taxon>
        <taxon>Ecdysozoa</taxon>
        <taxon>Nematoda</taxon>
        <taxon>Chromadorea</taxon>
        <taxon>Rhabditida</taxon>
        <taxon>Tylenchina</taxon>
        <taxon>Tylenchomorpha</taxon>
        <taxon>Tylenchoidea</taxon>
        <taxon>Heteroderidae</taxon>
        <taxon>Heteroderinae</taxon>
        <taxon>Globodera</taxon>
    </lineage>
</organism>
<dbReference type="WBParaSite" id="GPLIN_001188300">
    <property type="protein sequence ID" value="GPLIN_001188300"/>
    <property type="gene ID" value="GPLIN_001188300"/>
</dbReference>
<evidence type="ECO:0000256" key="1">
    <source>
        <dbReference type="SAM" id="MobiDB-lite"/>
    </source>
</evidence>
<name>A0A183CG78_GLOPA</name>
<feature type="compositionally biased region" description="Polar residues" evidence="1">
    <location>
        <begin position="31"/>
        <end position="40"/>
    </location>
</feature>
<reference evidence="3" key="3">
    <citation type="submission" date="2016-06" db="UniProtKB">
        <authorList>
            <consortium name="WormBaseParasite"/>
        </authorList>
    </citation>
    <scope>IDENTIFICATION</scope>
</reference>
<dbReference type="AlphaFoldDB" id="A0A183CG78"/>
<sequence>MASADAEPKQRGRRRSANGSSRAAATKTTKKNSGAEASQSSKRRTRAKVSRRGAGTLAEYLSGRSNVRLNSEQCRAVN</sequence>
<feature type="compositionally biased region" description="Basic residues" evidence="1">
    <location>
        <begin position="41"/>
        <end position="51"/>
    </location>
</feature>
<keyword evidence="2" id="KW-1185">Reference proteome</keyword>
<proteinExistence type="predicted"/>
<evidence type="ECO:0000313" key="2">
    <source>
        <dbReference type="Proteomes" id="UP000050741"/>
    </source>
</evidence>
<evidence type="ECO:0000313" key="3">
    <source>
        <dbReference type="WBParaSite" id="GPLIN_001188300"/>
    </source>
</evidence>
<protein>
    <submittedName>
        <fullName evidence="3">Capsid protein</fullName>
    </submittedName>
</protein>
<dbReference type="Proteomes" id="UP000050741">
    <property type="component" value="Unassembled WGS sequence"/>
</dbReference>